<evidence type="ECO:0000313" key="3">
    <source>
        <dbReference type="Proteomes" id="UP000727407"/>
    </source>
</evidence>
<name>A0A8J4T0L6_CLAMG</name>
<dbReference type="AlphaFoldDB" id="A0A8J4T0L6"/>
<comment type="caution">
    <text evidence="2">The sequence shown here is derived from an EMBL/GenBank/DDBJ whole genome shotgun (WGS) entry which is preliminary data.</text>
</comment>
<gene>
    <name evidence="2" type="ORF">DAT39_023556</name>
</gene>
<evidence type="ECO:0000256" key="1">
    <source>
        <dbReference type="SAM" id="MobiDB-lite"/>
    </source>
</evidence>
<organism evidence="2 3">
    <name type="scientific">Clarias magur</name>
    <name type="common">Asian catfish</name>
    <name type="synonym">Macropteronotus magur</name>
    <dbReference type="NCBI Taxonomy" id="1594786"/>
    <lineage>
        <taxon>Eukaryota</taxon>
        <taxon>Metazoa</taxon>
        <taxon>Chordata</taxon>
        <taxon>Craniata</taxon>
        <taxon>Vertebrata</taxon>
        <taxon>Euteleostomi</taxon>
        <taxon>Actinopterygii</taxon>
        <taxon>Neopterygii</taxon>
        <taxon>Teleostei</taxon>
        <taxon>Ostariophysi</taxon>
        <taxon>Siluriformes</taxon>
        <taxon>Clariidae</taxon>
        <taxon>Clarias</taxon>
    </lineage>
</organism>
<dbReference type="EMBL" id="QNUK01002051">
    <property type="protein sequence ID" value="KAF5879943.1"/>
    <property type="molecule type" value="Genomic_DNA"/>
</dbReference>
<accession>A0A8J4T0L6</accession>
<feature type="region of interest" description="Disordered" evidence="1">
    <location>
        <begin position="34"/>
        <end position="66"/>
    </location>
</feature>
<evidence type="ECO:0000313" key="2">
    <source>
        <dbReference type="EMBL" id="KAF5879943.1"/>
    </source>
</evidence>
<sequence>MRRSTTDTSLEESRAPLKECVMWSTLISHTPQRQEAELCSSVTPLRDRRRSSVHQSHPSETGGGALFISHPPQRQEAELCSSVTPLRDRRRSSVHQSHPSETGGGALFISADVILIYMEKVSGINAVGKPSASSQAEFCLQSHHSKTEGGSLFINADVILIYMEKTEKSM</sequence>
<proteinExistence type="predicted"/>
<dbReference type="Proteomes" id="UP000727407">
    <property type="component" value="Unassembled WGS sequence"/>
</dbReference>
<keyword evidence="3" id="KW-1185">Reference proteome</keyword>
<reference evidence="2" key="1">
    <citation type="submission" date="2020-07" db="EMBL/GenBank/DDBJ databases">
        <title>Clarias magur genome sequencing, assembly and annotation.</title>
        <authorList>
            <person name="Kushwaha B."/>
            <person name="Kumar R."/>
            <person name="Das P."/>
            <person name="Joshi C.G."/>
            <person name="Kumar D."/>
            <person name="Nagpure N.S."/>
            <person name="Pandey M."/>
            <person name="Agarwal S."/>
            <person name="Srivastava S."/>
            <person name="Singh M."/>
            <person name="Sahoo L."/>
            <person name="Jayasankar P."/>
            <person name="Meher P.K."/>
            <person name="Koringa P.G."/>
            <person name="Iquebal M.A."/>
            <person name="Das S.P."/>
            <person name="Bit A."/>
            <person name="Patnaik S."/>
            <person name="Patel N."/>
            <person name="Shah T.M."/>
            <person name="Hinsu A."/>
            <person name="Jena J.K."/>
        </authorList>
    </citation>
    <scope>NUCLEOTIDE SEQUENCE</scope>
    <source>
        <strain evidence="2">CIFAMagur01</strain>
        <tissue evidence="2">Testis</tissue>
    </source>
</reference>
<protein>
    <submittedName>
        <fullName evidence="2">Uncharacterized protein</fullName>
    </submittedName>
</protein>